<dbReference type="InterPro" id="IPR014194">
    <property type="entry name" value="Spore_III_AE"/>
</dbReference>
<evidence type="ECO:0000313" key="4">
    <source>
        <dbReference type="Proteomes" id="UP001524944"/>
    </source>
</evidence>
<dbReference type="NCBIfam" id="TIGR02829">
    <property type="entry name" value="spore_III_AE"/>
    <property type="match status" value="1"/>
</dbReference>
<feature type="transmembrane region" description="Helical" evidence="1">
    <location>
        <begin position="201"/>
        <end position="221"/>
    </location>
</feature>
<feature type="signal peptide" evidence="2">
    <location>
        <begin position="1"/>
        <end position="26"/>
    </location>
</feature>
<proteinExistence type="predicted"/>
<feature type="transmembrane region" description="Helical" evidence="1">
    <location>
        <begin position="241"/>
        <end position="261"/>
    </location>
</feature>
<keyword evidence="4" id="KW-1185">Reference proteome</keyword>
<feature type="transmembrane region" description="Helical" evidence="1">
    <location>
        <begin position="101"/>
        <end position="122"/>
    </location>
</feature>
<dbReference type="Pfam" id="PF09546">
    <property type="entry name" value="Spore_III_AE"/>
    <property type="match status" value="1"/>
</dbReference>
<comment type="caution">
    <text evidence="3">The sequence shown here is derived from an EMBL/GenBank/DDBJ whole genome shotgun (WGS) entry which is preliminary data.</text>
</comment>
<dbReference type="Proteomes" id="UP001524944">
    <property type="component" value="Unassembled WGS sequence"/>
</dbReference>
<dbReference type="EMBL" id="JANPWE010000004">
    <property type="protein sequence ID" value="MCR6545961.1"/>
    <property type="molecule type" value="Genomic_DNA"/>
</dbReference>
<evidence type="ECO:0000256" key="1">
    <source>
        <dbReference type="SAM" id="Phobius"/>
    </source>
</evidence>
<feature type="transmembrane region" description="Helical" evidence="1">
    <location>
        <begin position="134"/>
        <end position="152"/>
    </location>
</feature>
<protein>
    <submittedName>
        <fullName evidence="3">Stage III sporulation protein AE</fullName>
    </submittedName>
</protein>
<reference evidence="3 4" key="1">
    <citation type="submission" date="2022-08" db="EMBL/GenBank/DDBJ databases">
        <title>Proteogenomics of the novel Dehalobacterium formicoaceticum strain EZ94 highlights a key role of methyltransferases during anaerobic dichloromethane degradation.</title>
        <authorList>
            <person name="Wasmund K."/>
        </authorList>
    </citation>
    <scope>NUCLEOTIDE SEQUENCE [LARGE SCALE GENOMIC DNA]</scope>
    <source>
        <strain evidence="3 4">EZ94</strain>
    </source>
</reference>
<keyword evidence="2" id="KW-0732">Signal</keyword>
<dbReference type="PROSITE" id="PS51257">
    <property type="entry name" value="PROKAR_LIPOPROTEIN"/>
    <property type="match status" value="1"/>
</dbReference>
<evidence type="ECO:0000256" key="2">
    <source>
        <dbReference type="SAM" id="SignalP"/>
    </source>
</evidence>
<feature type="transmembrane region" description="Helical" evidence="1">
    <location>
        <begin position="354"/>
        <end position="380"/>
    </location>
</feature>
<feature type="chain" id="PRO_5045091874" evidence="2">
    <location>
        <begin position="27"/>
        <end position="390"/>
    </location>
</feature>
<feature type="transmembrane region" description="Helical" evidence="1">
    <location>
        <begin position="306"/>
        <end position="334"/>
    </location>
</feature>
<evidence type="ECO:0000313" key="3">
    <source>
        <dbReference type="EMBL" id="MCR6545961.1"/>
    </source>
</evidence>
<keyword evidence="1" id="KW-1133">Transmembrane helix</keyword>
<keyword evidence="1" id="KW-0812">Transmembrane</keyword>
<organism evidence="3 4">
    <name type="scientific">Dehalobacterium formicoaceticum</name>
    <dbReference type="NCBI Taxonomy" id="51515"/>
    <lineage>
        <taxon>Bacteria</taxon>
        <taxon>Bacillati</taxon>
        <taxon>Bacillota</taxon>
        <taxon>Clostridia</taxon>
        <taxon>Eubacteriales</taxon>
        <taxon>Peptococcaceae</taxon>
        <taxon>Dehalobacterium</taxon>
    </lineage>
</organism>
<accession>A0ABT1Y513</accession>
<feature type="transmembrane region" description="Helical" evidence="1">
    <location>
        <begin position="164"/>
        <end position="189"/>
    </location>
</feature>
<sequence length="390" mass="42100">MIVKKWYATLILSLFFLGCIPPHLQAAEDIAPVYEEEQFILSEIEEYVNQVDQQIKEHIPELSLKKIYEDIKSGEFSWNIKDIILGLLGYLFKEVVANGELMTQLLILAVASAVLANLQGAFTQGNIAILGHSVIYLVLISIALNSFSLAVNAGKESIDAMTSFLYGIMPVLFSLLAAMGNMTSVLLIQPTMVMMLSFSTFMIKTVVFPLIYFMAVLNIVSQISPHFKVTRLAGLFKDVSMGLFGIVMTVFVGFLGMQGLAGSVANGLTLKAAKFATGAFIPVVGRSLADAMDTVIGTSLILKNGIGIVGVIGIFLLCIIPGIKIIAISLIYRVVAAVLQPFGENQLSEALHSLANSLLLIFAAVAAVGLMFFFVIAITIGTANISMMLR</sequence>
<gene>
    <name evidence="3" type="primary">spoIIIAE</name>
    <name evidence="3" type="ORF">NVS47_10625</name>
</gene>
<keyword evidence="1" id="KW-0472">Membrane</keyword>
<name>A0ABT1Y513_9FIRM</name>